<dbReference type="SMART" id="SM00185">
    <property type="entry name" value="ARM"/>
    <property type="match status" value="10"/>
</dbReference>
<evidence type="ECO:0000256" key="1">
    <source>
        <dbReference type="PROSITE-ProRule" id="PRU00259"/>
    </source>
</evidence>
<dbReference type="InterPro" id="IPR000719">
    <property type="entry name" value="Prot_kinase_dom"/>
</dbReference>
<dbReference type="InterPro" id="IPR016024">
    <property type="entry name" value="ARM-type_fold"/>
</dbReference>
<reference evidence="3" key="1">
    <citation type="submission" date="2023-04" db="EMBL/GenBank/DDBJ databases">
        <title>Phytophthora lilii NBRC 32176.</title>
        <authorList>
            <person name="Ichikawa N."/>
            <person name="Sato H."/>
            <person name="Tonouchi N."/>
        </authorList>
    </citation>
    <scope>NUCLEOTIDE SEQUENCE</scope>
    <source>
        <strain evidence="3">NBRC 32176</strain>
    </source>
</reference>
<feature type="repeat" description="ARM" evidence="1">
    <location>
        <begin position="683"/>
        <end position="725"/>
    </location>
</feature>
<evidence type="ECO:0000259" key="2">
    <source>
        <dbReference type="PROSITE" id="PS50011"/>
    </source>
</evidence>
<dbReference type="AlphaFoldDB" id="A0A9W6TV41"/>
<comment type="caution">
    <text evidence="3">The sequence shown here is derived from an EMBL/GenBank/DDBJ whole genome shotgun (WGS) entry which is preliminary data.</text>
</comment>
<dbReference type="InterPro" id="IPR008271">
    <property type="entry name" value="Ser/Thr_kinase_AS"/>
</dbReference>
<dbReference type="InterPro" id="IPR011989">
    <property type="entry name" value="ARM-like"/>
</dbReference>
<sequence length="801" mass="86224">MWRLLYQAGLGLEYIHKKSVVHGDLKLNNILVGADGRAKLSDFGLSAVKTSSVLSETEGEAAFTAGALRWRAPECMKKAPTFASDVYSFAMCIIEAVSGEPPFAFLDDDSVHEKLRNGEIPEKPAHMSTEAWELVVAMTNADPEQRIGLSQVLAKLKALSGDEGRTLLQSNKKAATSGTPSLREDISPGAVGPQLDIDMIVDLLDNMATQEKGEQEQMLLQLVQLCVKDEDRPVMYEANAIHILTDLVKNGRTYNTKLYALQCLKWSAIFDSKLSRPEFDALRASVPEAPVKDLSSLVNCMKTGSDHEQEKAVIRCACIATRGLGGIFRDVAVLQPLVALWQSVSDAQKLWLEMTQPLASFLQSGNSTLKLWAAEVIGSLVWGNEAIRAEIMRAEVVHPLVGLLRVGTNEQKHRASYALQYIALQKEANEMIVRKGGVEPLIALTGLGTIQQKQTTTALLESLVVSKYVNNAVIHREKSISMLVALLLVGSGEQKETAAAALVNLLETDESRAEVARNGGIPPLLKLLRAGTNSQKGYAAGALMNLASNQEARQEISREGGVAELVELTWSGNEQQKTCAVGALSHLSSNVNIGASVARSGGVDSLLELARIGTNQQRDYAISAIRNLTTGDEVHTEIVNQGGVKTFIDLLQSGTDHQKDGAVRILMNLSTNDAARSEIVSKGGVSPLLKLMQTGTDEQKELIASGLGNLAHSDEGRSEIARGGGIGPLVGLLRSGSEQQKVYAVETIETLAKSNEKIRAELVREGSVPLLKAMGKSGSEQQRESAARALQQLNGGCCSLM</sequence>
<evidence type="ECO:0000313" key="4">
    <source>
        <dbReference type="Proteomes" id="UP001165083"/>
    </source>
</evidence>
<dbReference type="GO" id="GO:0005524">
    <property type="term" value="F:ATP binding"/>
    <property type="evidence" value="ECO:0007669"/>
    <property type="project" value="InterPro"/>
</dbReference>
<dbReference type="InterPro" id="IPR000225">
    <property type="entry name" value="Armadillo"/>
</dbReference>
<dbReference type="InterPro" id="IPR001245">
    <property type="entry name" value="Ser-Thr/Tyr_kinase_cat_dom"/>
</dbReference>
<dbReference type="InterPro" id="IPR058678">
    <property type="entry name" value="ARM_PUB"/>
</dbReference>
<dbReference type="PROSITE" id="PS50011">
    <property type="entry name" value="PROTEIN_KINASE_DOM"/>
    <property type="match status" value="1"/>
</dbReference>
<dbReference type="SUPFAM" id="SSF48371">
    <property type="entry name" value="ARM repeat"/>
    <property type="match status" value="2"/>
</dbReference>
<dbReference type="Gene3D" id="1.10.510.10">
    <property type="entry name" value="Transferase(Phosphotransferase) domain 1"/>
    <property type="match status" value="1"/>
</dbReference>
<protein>
    <submittedName>
        <fullName evidence="3">Unnamed protein product</fullName>
    </submittedName>
</protein>
<feature type="domain" description="Protein kinase" evidence="2">
    <location>
        <begin position="1"/>
        <end position="159"/>
    </location>
</feature>
<evidence type="ECO:0000313" key="3">
    <source>
        <dbReference type="EMBL" id="GMF21102.1"/>
    </source>
</evidence>
<dbReference type="Proteomes" id="UP001165083">
    <property type="component" value="Unassembled WGS sequence"/>
</dbReference>
<dbReference type="Pfam" id="PF07714">
    <property type="entry name" value="PK_Tyr_Ser-Thr"/>
    <property type="match status" value="1"/>
</dbReference>
<organism evidence="3 4">
    <name type="scientific">Phytophthora lilii</name>
    <dbReference type="NCBI Taxonomy" id="2077276"/>
    <lineage>
        <taxon>Eukaryota</taxon>
        <taxon>Sar</taxon>
        <taxon>Stramenopiles</taxon>
        <taxon>Oomycota</taxon>
        <taxon>Peronosporomycetes</taxon>
        <taxon>Peronosporales</taxon>
        <taxon>Peronosporaceae</taxon>
        <taxon>Phytophthora</taxon>
    </lineage>
</organism>
<accession>A0A9W6TV41</accession>
<keyword evidence="4" id="KW-1185">Reference proteome</keyword>
<proteinExistence type="predicted"/>
<dbReference type="PANTHER" id="PTHR23315:SF7">
    <property type="entry name" value="U-BOX DOMAIN-CONTAINING PROTEIN 4"/>
    <property type="match status" value="1"/>
</dbReference>
<feature type="repeat" description="ARM" evidence="1">
    <location>
        <begin position="519"/>
        <end position="561"/>
    </location>
</feature>
<gene>
    <name evidence="3" type="ORF">Plil01_000828800</name>
</gene>
<name>A0A9W6TV41_9STRA</name>
<feature type="repeat" description="ARM" evidence="1">
    <location>
        <begin position="560"/>
        <end position="602"/>
    </location>
</feature>
<dbReference type="SUPFAM" id="SSF56112">
    <property type="entry name" value="Protein kinase-like (PK-like)"/>
    <property type="match status" value="1"/>
</dbReference>
<dbReference type="Gene3D" id="1.25.10.10">
    <property type="entry name" value="Leucine-rich Repeat Variant"/>
    <property type="match status" value="3"/>
</dbReference>
<dbReference type="PROSITE" id="PS00108">
    <property type="entry name" value="PROTEIN_KINASE_ST"/>
    <property type="match status" value="1"/>
</dbReference>
<dbReference type="InterPro" id="IPR011009">
    <property type="entry name" value="Kinase-like_dom_sf"/>
</dbReference>
<dbReference type="PANTHER" id="PTHR23315">
    <property type="entry name" value="U BOX DOMAIN-CONTAINING"/>
    <property type="match status" value="1"/>
</dbReference>
<feature type="repeat" description="ARM" evidence="1">
    <location>
        <begin position="642"/>
        <end position="684"/>
    </location>
</feature>
<dbReference type="Pfam" id="PF25598">
    <property type="entry name" value="ARM_PUB"/>
    <property type="match status" value="1"/>
</dbReference>
<dbReference type="SMART" id="SM00220">
    <property type="entry name" value="S_TKc"/>
    <property type="match status" value="1"/>
</dbReference>
<dbReference type="PROSITE" id="PS50176">
    <property type="entry name" value="ARM_REPEAT"/>
    <property type="match status" value="5"/>
</dbReference>
<dbReference type="EMBL" id="BSXW01000395">
    <property type="protein sequence ID" value="GMF21102.1"/>
    <property type="molecule type" value="Genomic_DNA"/>
</dbReference>
<feature type="repeat" description="ARM" evidence="1">
    <location>
        <begin position="601"/>
        <end position="643"/>
    </location>
</feature>
<dbReference type="GO" id="GO:0004672">
    <property type="term" value="F:protein kinase activity"/>
    <property type="evidence" value="ECO:0007669"/>
    <property type="project" value="InterPro"/>
</dbReference>
<dbReference type="OrthoDB" id="126012at2759"/>